<keyword evidence="3" id="KW-1185">Reference proteome</keyword>
<evidence type="ECO:0000313" key="3">
    <source>
        <dbReference type="Proteomes" id="UP001164746"/>
    </source>
</evidence>
<dbReference type="EMBL" id="CP111019">
    <property type="protein sequence ID" value="WAR13617.1"/>
    <property type="molecule type" value="Genomic_DNA"/>
</dbReference>
<protein>
    <submittedName>
        <fullName evidence="2">Uncharacterized protein</fullName>
    </submittedName>
</protein>
<organism evidence="2 3">
    <name type="scientific">Mya arenaria</name>
    <name type="common">Soft-shell clam</name>
    <dbReference type="NCBI Taxonomy" id="6604"/>
    <lineage>
        <taxon>Eukaryota</taxon>
        <taxon>Metazoa</taxon>
        <taxon>Spiralia</taxon>
        <taxon>Lophotrochozoa</taxon>
        <taxon>Mollusca</taxon>
        <taxon>Bivalvia</taxon>
        <taxon>Autobranchia</taxon>
        <taxon>Heteroconchia</taxon>
        <taxon>Euheterodonta</taxon>
        <taxon>Imparidentia</taxon>
        <taxon>Neoheterodontei</taxon>
        <taxon>Myida</taxon>
        <taxon>Myoidea</taxon>
        <taxon>Myidae</taxon>
        <taxon>Mya</taxon>
    </lineage>
</organism>
<evidence type="ECO:0000313" key="2">
    <source>
        <dbReference type="EMBL" id="WAR13617.1"/>
    </source>
</evidence>
<accession>A0ABY7EXN6</accession>
<keyword evidence="1" id="KW-0175">Coiled coil</keyword>
<feature type="non-terminal residue" evidence="2">
    <location>
        <position position="255"/>
    </location>
</feature>
<proteinExistence type="predicted"/>
<name>A0ABY7EXN6_MYAAR</name>
<evidence type="ECO:0000256" key="1">
    <source>
        <dbReference type="SAM" id="Coils"/>
    </source>
</evidence>
<reference evidence="2" key="1">
    <citation type="submission" date="2022-11" db="EMBL/GenBank/DDBJ databases">
        <title>Centuries of genome instability and evolution in soft-shell clam transmissible cancer (bioRxiv).</title>
        <authorList>
            <person name="Hart S.F.M."/>
            <person name="Yonemitsu M.A."/>
            <person name="Giersch R.M."/>
            <person name="Beal B.F."/>
            <person name="Arriagada G."/>
            <person name="Davis B.W."/>
            <person name="Ostrander E.A."/>
            <person name="Goff S.P."/>
            <person name="Metzger M.J."/>
        </authorList>
    </citation>
    <scope>NUCLEOTIDE SEQUENCE</scope>
    <source>
        <strain evidence="2">MELC-2E11</strain>
        <tissue evidence="2">Siphon/mantle</tissue>
    </source>
</reference>
<dbReference type="Proteomes" id="UP001164746">
    <property type="component" value="Chromosome 8"/>
</dbReference>
<sequence length="255" mass="29863">WPDALTQTKLKRYTASQNEYLKIRDLDGVVTHKAGLDSNHMIVVYKRLKDGDVQRRIIQGPTVFMPEAEEWLHEFKWHGSDPDNQARMIPGQNKFTQLATIPEQFYYNVRDVRTNDDTMITAKLMLFYQLKDILKMLDTTHDPIADMINAMCSDIISFVGKQSFVQFLSASHKLNELSSFPQLEQWAERIGFQLQKIVFRGYHSSDQLQAMQNNAIESRTQLRLNTEIEEQKQVLADLKVKKEQERTKMSEMRFE</sequence>
<gene>
    <name evidence="2" type="ORF">MAR_027797</name>
</gene>
<feature type="coiled-coil region" evidence="1">
    <location>
        <begin position="221"/>
        <end position="248"/>
    </location>
</feature>